<dbReference type="InterPro" id="IPR035914">
    <property type="entry name" value="Sperma_CUB_dom_sf"/>
</dbReference>
<dbReference type="SMART" id="SM00034">
    <property type="entry name" value="CLECT"/>
    <property type="match status" value="1"/>
</dbReference>
<dbReference type="InterPro" id="IPR050976">
    <property type="entry name" value="Snaclec"/>
</dbReference>
<name>A0A914X7P1_9BILA</name>
<evidence type="ECO:0000256" key="1">
    <source>
        <dbReference type="ARBA" id="ARBA00023157"/>
    </source>
</evidence>
<dbReference type="Proteomes" id="UP000887566">
    <property type="component" value="Unplaced"/>
</dbReference>
<feature type="domain" description="Bulb-type lectin" evidence="5">
    <location>
        <begin position="1"/>
        <end position="92"/>
    </location>
</feature>
<dbReference type="InterPro" id="IPR036426">
    <property type="entry name" value="Bulb-type_lectin_dom_sf"/>
</dbReference>
<dbReference type="SUPFAM" id="SSF51110">
    <property type="entry name" value="alpha-D-mannose-specific plant lectins"/>
    <property type="match status" value="1"/>
</dbReference>
<evidence type="ECO:0000259" key="3">
    <source>
        <dbReference type="PROSITE" id="PS01180"/>
    </source>
</evidence>
<sequence length="460" mass="51161">MQNDGNFVVYGGVPSTFSVIWDSGTAGKGHGFYNLAVQDDNNLVIYTGTDHQAIWNTGTTGQGSKPTYLSMQNDANLVLYDAESHPLWFSGSTGRCGVQALSSPAAFVEKVHLMHHCLIYRIFPSYKHVNFAIIVFTEFKKEPIVFDKDGQLLPPGRLGSYLYYTSSNFPLLWMSKKKFKARYWTCPYVSHANGVDPLPFAFPEDWYTEYSDCNMYQITVPIASVAMVDITLLVIQQGHELTKLTIYDGDSVSGKVITHFDPIGLCLRYGQHGSSFAEAQHQCLDWDASLISIHSRSAATFTTEFSTDARRLAEGKKEETWIGLHIIDEARSPQWIDHSPVNYIDWTTGSPTNESERKCGALKTGITPNQWTLLSCDTELPFICAKDPKCPMVTTRAETGTIQSANYPQPSPRGVVCVHRIVVAEDQKVYLKFGNVTLGKNDFILVLDGASDADSMVIAK</sequence>
<dbReference type="Gene3D" id="2.90.10.10">
    <property type="entry name" value="Bulb-type lectin domain"/>
    <property type="match status" value="2"/>
</dbReference>
<dbReference type="SUPFAM" id="SSF56436">
    <property type="entry name" value="C-type lectin-like"/>
    <property type="match status" value="1"/>
</dbReference>
<dbReference type="Gene3D" id="2.60.120.290">
    <property type="entry name" value="Spermadhesin, CUB domain"/>
    <property type="match status" value="1"/>
</dbReference>
<protein>
    <submittedName>
        <fullName evidence="7">Uncharacterized protein</fullName>
    </submittedName>
</protein>
<reference evidence="7" key="1">
    <citation type="submission" date="2022-11" db="UniProtKB">
        <authorList>
            <consortium name="WormBaseParasite"/>
        </authorList>
    </citation>
    <scope>IDENTIFICATION</scope>
</reference>
<dbReference type="PANTHER" id="PTHR22991:SF40">
    <property type="entry name" value="PROTEIN CBG13490"/>
    <property type="match status" value="1"/>
</dbReference>
<evidence type="ECO:0000313" key="7">
    <source>
        <dbReference type="WBParaSite" id="PSAMB.scaffold672size44133.g7831.t1"/>
    </source>
</evidence>
<dbReference type="InterPro" id="IPR001304">
    <property type="entry name" value="C-type_lectin-like"/>
</dbReference>
<evidence type="ECO:0000259" key="4">
    <source>
        <dbReference type="PROSITE" id="PS50041"/>
    </source>
</evidence>
<dbReference type="PROSITE" id="PS50927">
    <property type="entry name" value="BULB_LECTIN"/>
    <property type="match status" value="1"/>
</dbReference>
<dbReference type="InterPro" id="IPR000859">
    <property type="entry name" value="CUB_dom"/>
</dbReference>
<evidence type="ECO:0000256" key="2">
    <source>
        <dbReference type="PROSITE-ProRule" id="PRU00059"/>
    </source>
</evidence>
<feature type="domain" description="CUB" evidence="3">
    <location>
        <begin position="390"/>
        <end position="460"/>
    </location>
</feature>
<organism evidence="6 7">
    <name type="scientific">Plectus sambesii</name>
    <dbReference type="NCBI Taxonomy" id="2011161"/>
    <lineage>
        <taxon>Eukaryota</taxon>
        <taxon>Metazoa</taxon>
        <taxon>Ecdysozoa</taxon>
        <taxon>Nematoda</taxon>
        <taxon>Chromadorea</taxon>
        <taxon>Plectida</taxon>
        <taxon>Plectina</taxon>
        <taxon>Plectoidea</taxon>
        <taxon>Plectidae</taxon>
        <taxon>Plectus</taxon>
    </lineage>
</organism>
<dbReference type="InterPro" id="IPR016186">
    <property type="entry name" value="C-type_lectin-like/link_sf"/>
</dbReference>
<dbReference type="CDD" id="cd00041">
    <property type="entry name" value="CUB"/>
    <property type="match status" value="1"/>
</dbReference>
<dbReference type="Pfam" id="PF00059">
    <property type="entry name" value="Lectin_C"/>
    <property type="match status" value="1"/>
</dbReference>
<dbReference type="PROSITE" id="PS50041">
    <property type="entry name" value="C_TYPE_LECTIN_2"/>
    <property type="match status" value="1"/>
</dbReference>
<evidence type="ECO:0000313" key="6">
    <source>
        <dbReference type="Proteomes" id="UP000887566"/>
    </source>
</evidence>
<dbReference type="CDD" id="cd00037">
    <property type="entry name" value="CLECT"/>
    <property type="match status" value="1"/>
</dbReference>
<proteinExistence type="predicted"/>
<feature type="domain" description="C-type lectin" evidence="4">
    <location>
        <begin position="264"/>
        <end position="385"/>
    </location>
</feature>
<keyword evidence="6" id="KW-1185">Reference proteome</keyword>
<comment type="caution">
    <text evidence="2">Lacks conserved residue(s) required for the propagation of feature annotation.</text>
</comment>
<dbReference type="PROSITE" id="PS01180">
    <property type="entry name" value="CUB"/>
    <property type="match status" value="1"/>
</dbReference>
<dbReference type="PANTHER" id="PTHR22991">
    <property type="entry name" value="PROTEIN CBG13490"/>
    <property type="match status" value="1"/>
</dbReference>
<evidence type="ECO:0000259" key="5">
    <source>
        <dbReference type="PROSITE" id="PS50927"/>
    </source>
</evidence>
<dbReference type="AlphaFoldDB" id="A0A914X7P1"/>
<dbReference type="Gene3D" id="3.10.100.10">
    <property type="entry name" value="Mannose-Binding Protein A, subunit A"/>
    <property type="match status" value="1"/>
</dbReference>
<feature type="disulfide bond" evidence="2">
    <location>
        <begin position="390"/>
        <end position="417"/>
    </location>
</feature>
<keyword evidence="1 2" id="KW-1015">Disulfide bond</keyword>
<dbReference type="InterPro" id="IPR016187">
    <property type="entry name" value="CTDL_fold"/>
</dbReference>
<dbReference type="SUPFAM" id="SSF49854">
    <property type="entry name" value="Spermadhesin, CUB domain"/>
    <property type="match status" value="1"/>
</dbReference>
<dbReference type="WBParaSite" id="PSAMB.scaffold672size44133.g7831.t1">
    <property type="protein sequence ID" value="PSAMB.scaffold672size44133.g7831.t1"/>
    <property type="gene ID" value="PSAMB.scaffold672size44133.g7831"/>
</dbReference>
<dbReference type="InterPro" id="IPR001480">
    <property type="entry name" value="Bulb-type_lectin_dom"/>
</dbReference>
<dbReference type="SMART" id="SM00108">
    <property type="entry name" value="B_lectin"/>
    <property type="match status" value="1"/>
</dbReference>
<accession>A0A914X7P1</accession>
<dbReference type="Pfam" id="PF00431">
    <property type="entry name" value="CUB"/>
    <property type="match status" value="1"/>
</dbReference>